<feature type="region of interest" description="Disordered" evidence="13">
    <location>
        <begin position="782"/>
        <end position="852"/>
    </location>
</feature>
<keyword evidence="9" id="KW-0206">Cytoskeleton</keyword>
<keyword evidence="10" id="KW-0131">Cell cycle</keyword>
<dbReference type="Proteomes" id="UP001652663">
    <property type="component" value="Chromosome 1"/>
</dbReference>
<feature type="region of interest" description="Disordered" evidence="13">
    <location>
        <begin position="270"/>
        <end position="322"/>
    </location>
</feature>
<feature type="compositionally biased region" description="Low complexity" evidence="13">
    <location>
        <begin position="274"/>
        <end position="287"/>
    </location>
</feature>
<evidence type="ECO:0000256" key="10">
    <source>
        <dbReference type="ARBA" id="ARBA00023306"/>
    </source>
</evidence>
<evidence type="ECO:0000256" key="1">
    <source>
        <dbReference type="ARBA" id="ARBA00004114"/>
    </source>
</evidence>
<feature type="compositionally biased region" description="Low complexity" evidence="13">
    <location>
        <begin position="800"/>
        <end position="816"/>
    </location>
</feature>
<evidence type="ECO:0000256" key="4">
    <source>
        <dbReference type="ARBA" id="ARBA00018313"/>
    </source>
</evidence>
<proteinExistence type="predicted"/>
<reference evidence="14" key="1">
    <citation type="submission" date="2025-05" db="UniProtKB">
        <authorList>
            <consortium name="RefSeq"/>
        </authorList>
    </citation>
    <scope>NUCLEOTIDE SEQUENCE [LARGE SCALE GENOMIC DNA]</scope>
</reference>
<evidence type="ECO:0000256" key="5">
    <source>
        <dbReference type="ARBA" id="ARBA00022490"/>
    </source>
</evidence>
<name>A0ABM4S8W5_BOSIN</name>
<keyword evidence="8 12" id="KW-0175">Coiled coil</keyword>
<evidence type="ECO:0000256" key="3">
    <source>
        <dbReference type="ARBA" id="ARBA00011745"/>
    </source>
</evidence>
<dbReference type="PANTHER" id="PTHR31167">
    <property type="entry name" value="SPINDLE AND CENTRIOLE ASSOCIATED PROTEIN 1 SPICE1"/>
    <property type="match status" value="1"/>
</dbReference>
<evidence type="ECO:0000256" key="7">
    <source>
        <dbReference type="ARBA" id="ARBA00022776"/>
    </source>
</evidence>
<evidence type="ECO:0000256" key="2">
    <source>
        <dbReference type="ARBA" id="ARBA00004186"/>
    </source>
</evidence>
<evidence type="ECO:0000256" key="8">
    <source>
        <dbReference type="ARBA" id="ARBA00023054"/>
    </source>
</evidence>
<organism evidence="14 15">
    <name type="scientific">Bos indicus</name>
    <name type="common">Zebu</name>
    <dbReference type="NCBI Taxonomy" id="9915"/>
    <lineage>
        <taxon>Eukaryota</taxon>
        <taxon>Metazoa</taxon>
        <taxon>Chordata</taxon>
        <taxon>Craniata</taxon>
        <taxon>Vertebrata</taxon>
        <taxon>Euteleostomi</taxon>
        <taxon>Mammalia</taxon>
        <taxon>Eutheria</taxon>
        <taxon>Laurasiatheria</taxon>
        <taxon>Artiodactyla</taxon>
        <taxon>Ruminantia</taxon>
        <taxon>Pecora</taxon>
        <taxon>Bovidae</taxon>
        <taxon>Bovinae</taxon>
        <taxon>Bos</taxon>
    </lineage>
</organism>
<dbReference type="RefSeq" id="XP_070644237.1">
    <property type="nucleotide sequence ID" value="XM_070788136.1"/>
</dbReference>
<feature type="compositionally biased region" description="Polar residues" evidence="13">
    <location>
        <begin position="300"/>
        <end position="322"/>
    </location>
</feature>
<dbReference type="InterPro" id="IPR031387">
    <property type="entry name" value="SPICE1"/>
</dbReference>
<evidence type="ECO:0000256" key="12">
    <source>
        <dbReference type="SAM" id="Coils"/>
    </source>
</evidence>
<dbReference type="GeneID" id="109574223"/>
<feature type="region of interest" description="Disordered" evidence="13">
    <location>
        <begin position="160"/>
        <end position="202"/>
    </location>
</feature>
<evidence type="ECO:0000256" key="6">
    <source>
        <dbReference type="ARBA" id="ARBA00022618"/>
    </source>
</evidence>
<evidence type="ECO:0000313" key="15">
    <source>
        <dbReference type="RefSeq" id="XP_070644237.1"/>
    </source>
</evidence>
<reference evidence="15" key="2">
    <citation type="submission" date="2025-08" db="UniProtKB">
        <authorList>
            <consortium name="RefSeq"/>
        </authorList>
    </citation>
    <scope>IDENTIFICATION</scope>
    <source>
        <tissue evidence="15">Blood</tissue>
    </source>
</reference>
<keyword evidence="5" id="KW-0963">Cytoplasm</keyword>
<keyword evidence="6" id="KW-0132">Cell division</keyword>
<evidence type="ECO:0000313" key="14">
    <source>
        <dbReference type="Proteomes" id="UP001652663"/>
    </source>
</evidence>
<comment type="subcellular location">
    <subcellularLocation>
        <location evidence="1">Cytoplasm</location>
        <location evidence="1">Cytoskeleton</location>
        <location evidence="1">Microtubule organizing center</location>
        <location evidence="1">Centrosome</location>
        <location evidence="1">Centriole</location>
    </subcellularLocation>
    <subcellularLocation>
        <location evidence="2">Cytoplasm</location>
        <location evidence="2">Cytoskeleton</location>
        <location evidence="2">Spindle</location>
    </subcellularLocation>
</comment>
<keyword evidence="14" id="KW-1185">Reference proteome</keyword>
<dbReference type="PANTHER" id="PTHR31167:SF3">
    <property type="entry name" value="SPINDLE AND CENTRIOLE-ASSOCIATED PROTEIN 1"/>
    <property type="match status" value="1"/>
</dbReference>
<evidence type="ECO:0000256" key="9">
    <source>
        <dbReference type="ARBA" id="ARBA00023212"/>
    </source>
</evidence>
<dbReference type="Pfam" id="PF15678">
    <property type="entry name" value="SPICE"/>
    <property type="match status" value="2"/>
</dbReference>
<gene>
    <name evidence="15" type="primary">SPICE1</name>
</gene>
<accession>A0ABM4S8W5</accession>
<evidence type="ECO:0000256" key="13">
    <source>
        <dbReference type="SAM" id="MobiDB-lite"/>
    </source>
</evidence>
<keyword evidence="7" id="KW-0498">Mitosis</keyword>
<evidence type="ECO:0000256" key="11">
    <source>
        <dbReference type="ARBA" id="ARBA00030722"/>
    </source>
</evidence>
<sequence>MSFVRVNRYGPRGGGRKTLKVKKKTSVKQEWDNTVTDLTVHRATPEDLIRRHEIHKSKNRALVHWELQEKALKRRWKKQKPEISNLEKRRLSIMKEILSDQYQLQDVLEKSDHLMATAKGLFVDFPRRRTGFPNVTMAPESSQSPTVVSKDPVTQAIRSESVIEPQALNEVDDDEQEGTVNSQSEESENELDNSLSSQSNANAGTRVFSTVNEIVALEESISHAEDKASEKEYIWKRPPCSEQFLHQIKEENSELINKLWTDIQQKVATQSQMTASSGTPSSASPSGEQKVKRKPDSRAPSKQKSSMLSASTASTDLPSSSNPSLDVLKHMIHEVEHEIEEYERWTGREVQGLQNSQGLTGFTLSLVSSLCRLVRYLKESELQLRKEVETRQRLEEALGDHRELIDALTAEVLFLREENTATQARLQQYMITTDEQLISLTHAIKNCPVISNKESQALERGATSQRHIDNPEDPAVNASVSMPLMFRGEDVVEFPQEDLPVKLSQVPNPPESGDLASSLPGHIFEPAVLLTPPRQKSNSEFSPLQDVLRRTVQTRPAPRIPPTVEIIEKEQNWEKKTLPVGADIQNSSDESHLFTQRWRASHMGEDSQSKTQAPFVSLSQPLCSSQSSMQQSRNPTLSEEPLVLGDGQQLRTNETLIQRKDIMARIAELTLQNSAIRAHLNNIIGPGGEQGDGLREFNRQETSHASDTMATFPAVQPLTPSSMEERIAELNRQSMEARGKLLQLIEQQKLLGLNPSSPPVSPVQSPLRAWAEGGKRTIEVSIPGAEAPESSKCSTDSPTSGLNSRRSSGAASNSCSPLNATSGSGRLTPLNPRAKIEKQNEEGWFALSTHVS</sequence>
<feature type="coiled-coil region" evidence="12">
    <location>
        <begin position="377"/>
        <end position="425"/>
    </location>
</feature>
<comment type="subunit">
    <text evidence="3">Interacts with CEP120.</text>
</comment>
<protein>
    <recommendedName>
        <fullName evidence="4">Spindle and centriole-associated protein 1</fullName>
    </recommendedName>
    <alternativeName>
        <fullName evidence="11">Coiled-coil domain-containing protein 52</fullName>
    </alternativeName>
</protein>